<dbReference type="Proteomes" id="UP000676336">
    <property type="component" value="Unassembled WGS sequence"/>
</dbReference>
<evidence type="ECO:0000313" key="2">
    <source>
        <dbReference type="EMBL" id="CAF4718114.1"/>
    </source>
</evidence>
<reference evidence="2" key="1">
    <citation type="submission" date="2021-02" db="EMBL/GenBank/DDBJ databases">
        <authorList>
            <person name="Nowell W R."/>
        </authorList>
    </citation>
    <scope>NUCLEOTIDE SEQUENCE</scope>
</reference>
<dbReference type="EMBL" id="CAJOBI010129643">
    <property type="protein sequence ID" value="CAF4718114.1"/>
    <property type="molecule type" value="Genomic_DNA"/>
</dbReference>
<feature type="region of interest" description="Disordered" evidence="1">
    <location>
        <begin position="1"/>
        <end position="32"/>
    </location>
</feature>
<feature type="non-terminal residue" evidence="2">
    <location>
        <position position="1"/>
    </location>
</feature>
<organism evidence="2 4">
    <name type="scientific">Rotaria magnacalcarata</name>
    <dbReference type="NCBI Taxonomy" id="392030"/>
    <lineage>
        <taxon>Eukaryota</taxon>
        <taxon>Metazoa</taxon>
        <taxon>Spiralia</taxon>
        <taxon>Gnathifera</taxon>
        <taxon>Rotifera</taxon>
        <taxon>Eurotatoria</taxon>
        <taxon>Bdelloidea</taxon>
        <taxon>Philodinida</taxon>
        <taxon>Philodinidae</taxon>
        <taxon>Rotaria</taxon>
    </lineage>
</organism>
<dbReference type="AlphaFoldDB" id="A0A8S3AVT3"/>
<dbReference type="Proteomes" id="UP000681720">
    <property type="component" value="Unassembled WGS sequence"/>
</dbReference>
<comment type="caution">
    <text evidence="2">The sequence shown here is derived from an EMBL/GenBank/DDBJ whole genome shotgun (WGS) entry which is preliminary data.</text>
</comment>
<sequence>VTAARDQIAELNSPNNNNSDDEDNIYRNSSRSQTLKKIKANEAWTWRKL</sequence>
<evidence type="ECO:0000313" key="3">
    <source>
        <dbReference type="EMBL" id="CAF4871471.1"/>
    </source>
</evidence>
<protein>
    <submittedName>
        <fullName evidence="2">Uncharacterized protein</fullName>
    </submittedName>
</protein>
<accession>A0A8S3AVT3</accession>
<evidence type="ECO:0000256" key="1">
    <source>
        <dbReference type="SAM" id="MobiDB-lite"/>
    </source>
</evidence>
<evidence type="ECO:0000313" key="4">
    <source>
        <dbReference type="Proteomes" id="UP000676336"/>
    </source>
</evidence>
<name>A0A8S3AVT3_9BILA</name>
<dbReference type="EMBL" id="CAJOBJ010167907">
    <property type="protein sequence ID" value="CAF4871471.1"/>
    <property type="molecule type" value="Genomic_DNA"/>
</dbReference>
<proteinExistence type="predicted"/>
<gene>
    <name evidence="3" type="ORF">GIL414_LOCUS50404</name>
    <name evidence="2" type="ORF">SMN809_LOCUS43738</name>
</gene>